<keyword evidence="1 2" id="KW-0238">DNA-binding</keyword>
<dbReference type="EMBL" id="SAWZ01000002">
    <property type="protein sequence ID" value="RXR07278.1"/>
    <property type="molecule type" value="Genomic_DNA"/>
</dbReference>
<dbReference type="Pfam" id="PF00440">
    <property type="entry name" value="TetR_N"/>
    <property type="match status" value="1"/>
</dbReference>
<keyword evidence="5" id="KW-1185">Reference proteome</keyword>
<evidence type="ECO:0000256" key="1">
    <source>
        <dbReference type="ARBA" id="ARBA00023125"/>
    </source>
</evidence>
<name>A0A4Q1JXP5_9GAMM</name>
<protein>
    <submittedName>
        <fullName evidence="4">TetR/AcrR family transcriptional regulator</fullName>
    </submittedName>
</protein>
<dbReference type="InterPro" id="IPR036271">
    <property type="entry name" value="Tet_transcr_reg_TetR-rel_C_sf"/>
</dbReference>
<evidence type="ECO:0000313" key="4">
    <source>
        <dbReference type="EMBL" id="RXR07278.1"/>
    </source>
</evidence>
<dbReference type="InterPro" id="IPR039536">
    <property type="entry name" value="TetR_C_Proteobacteria"/>
</dbReference>
<dbReference type="InterPro" id="IPR050109">
    <property type="entry name" value="HTH-type_TetR-like_transc_reg"/>
</dbReference>
<gene>
    <name evidence="4" type="ORF">EPA99_05005</name>
</gene>
<dbReference type="PROSITE" id="PS50977">
    <property type="entry name" value="HTH_TETR_2"/>
    <property type="match status" value="1"/>
</dbReference>
<organism evidence="4 5">
    <name type="scientific">Pseudoxanthomonas composti</name>
    <dbReference type="NCBI Taxonomy" id="2137479"/>
    <lineage>
        <taxon>Bacteria</taxon>
        <taxon>Pseudomonadati</taxon>
        <taxon>Pseudomonadota</taxon>
        <taxon>Gammaproteobacteria</taxon>
        <taxon>Lysobacterales</taxon>
        <taxon>Lysobacteraceae</taxon>
        <taxon>Pseudoxanthomonas</taxon>
    </lineage>
</organism>
<dbReference type="GO" id="GO:0000976">
    <property type="term" value="F:transcription cis-regulatory region binding"/>
    <property type="evidence" value="ECO:0007669"/>
    <property type="project" value="TreeGrafter"/>
</dbReference>
<sequence>MDPSSATIGSGDVRRQRVYQAVRDLLAEQGLRISMDAVAQRAGCSKQTLYAHFGSKQELLKGVVHDNLAQASAELREADSLPQTLQRFAQHHLERLADPLIVASSQLVVAEARHFPDEARALFREGAESLLDQLAQRLGTAMERGELRHDDPHFAAELLLSMIAGLDFERQRFAVPARDADARRHWADRVVQAFLRMYTPS</sequence>
<feature type="DNA-binding region" description="H-T-H motif" evidence="2">
    <location>
        <begin position="34"/>
        <end position="53"/>
    </location>
</feature>
<dbReference type="SUPFAM" id="SSF46689">
    <property type="entry name" value="Homeodomain-like"/>
    <property type="match status" value="1"/>
</dbReference>
<dbReference type="RefSeq" id="WP_129470093.1">
    <property type="nucleotide sequence ID" value="NZ_SAWZ01000002.1"/>
</dbReference>
<dbReference type="PANTHER" id="PTHR30055">
    <property type="entry name" value="HTH-TYPE TRANSCRIPTIONAL REGULATOR RUTR"/>
    <property type="match status" value="1"/>
</dbReference>
<dbReference type="OrthoDB" id="8535430at2"/>
<reference evidence="4 5" key="1">
    <citation type="submission" date="2019-01" db="EMBL/GenBank/DDBJ databases">
        <title>Pseudoxanthomonas composti sp. nov., isolated from compost.</title>
        <authorList>
            <person name="Yang G."/>
        </authorList>
    </citation>
    <scope>NUCLEOTIDE SEQUENCE [LARGE SCALE GENOMIC DNA]</scope>
    <source>
        <strain evidence="4 5">GSS15</strain>
    </source>
</reference>
<dbReference type="PRINTS" id="PR00455">
    <property type="entry name" value="HTHTETR"/>
</dbReference>
<dbReference type="InterPro" id="IPR001647">
    <property type="entry name" value="HTH_TetR"/>
</dbReference>
<dbReference type="InterPro" id="IPR009057">
    <property type="entry name" value="Homeodomain-like_sf"/>
</dbReference>
<accession>A0A4Q1JXP5</accession>
<dbReference type="SUPFAM" id="SSF48498">
    <property type="entry name" value="Tetracyclin repressor-like, C-terminal domain"/>
    <property type="match status" value="1"/>
</dbReference>
<dbReference type="Gene3D" id="1.10.10.60">
    <property type="entry name" value="Homeodomain-like"/>
    <property type="match status" value="1"/>
</dbReference>
<dbReference type="AlphaFoldDB" id="A0A4Q1JXP5"/>
<dbReference type="GO" id="GO:0003700">
    <property type="term" value="F:DNA-binding transcription factor activity"/>
    <property type="evidence" value="ECO:0007669"/>
    <property type="project" value="TreeGrafter"/>
</dbReference>
<dbReference type="Pfam" id="PF14246">
    <property type="entry name" value="TetR_C_7"/>
    <property type="match status" value="1"/>
</dbReference>
<dbReference type="Gene3D" id="1.10.357.10">
    <property type="entry name" value="Tetracycline Repressor, domain 2"/>
    <property type="match status" value="1"/>
</dbReference>
<evidence type="ECO:0000256" key="2">
    <source>
        <dbReference type="PROSITE-ProRule" id="PRU00335"/>
    </source>
</evidence>
<feature type="domain" description="HTH tetR-type" evidence="3">
    <location>
        <begin position="12"/>
        <end position="71"/>
    </location>
</feature>
<dbReference type="Proteomes" id="UP000289784">
    <property type="component" value="Unassembled WGS sequence"/>
</dbReference>
<evidence type="ECO:0000313" key="5">
    <source>
        <dbReference type="Proteomes" id="UP000289784"/>
    </source>
</evidence>
<comment type="caution">
    <text evidence="4">The sequence shown here is derived from an EMBL/GenBank/DDBJ whole genome shotgun (WGS) entry which is preliminary data.</text>
</comment>
<proteinExistence type="predicted"/>
<evidence type="ECO:0000259" key="3">
    <source>
        <dbReference type="PROSITE" id="PS50977"/>
    </source>
</evidence>
<dbReference type="PANTHER" id="PTHR30055:SF146">
    <property type="entry name" value="HTH-TYPE TRANSCRIPTIONAL DUAL REGULATOR CECR"/>
    <property type="match status" value="1"/>
</dbReference>